<dbReference type="InterPro" id="IPR042095">
    <property type="entry name" value="SUMF_sf"/>
</dbReference>
<dbReference type="InterPro" id="IPR051043">
    <property type="entry name" value="Sulfatase_Mod_Factor_Kinase"/>
</dbReference>
<comment type="caution">
    <text evidence="2">The sequence shown here is derived from an EMBL/GenBank/DDBJ whole genome shotgun (WGS) entry which is preliminary data.</text>
</comment>
<dbReference type="Gene3D" id="3.90.1580.10">
    <property type="entry name" value="paralog of FGE (formylglycine-generating enzyme)"/>
    <property type="match status" value="1"/>
</dbReference>
<keyword evidence="3" id="KW-1185">Reference proteome</keyword>
<reference evidence="2 3" key="1">
    <citation type="submission" date="2015-04" db="EMBL/GenBank/DDBJ databases">
        <title>Complete genome of flavobacterium.</title>
        <authorList>
            <person name="Kwon Y.M."/>
            <person name="Kim S.-J."/>
        </authorList>
    </citation>
    <scope>NUCLEOTIDE SEQUENCE [LARGE SCALE GENOMIC DNA]</scope>
    <source>
        <strain evidence="2 3">DK169</strain>
    </source>
</reference>
<proteinExistence type="predicted"/>
<dbReference type="AlphaFoldDB" id="A0A0Q1HEC3"/>
<dbReference type="SUPFAM" id="SSF56436">
    <property type="entry name" value="C-type lectin-like"/>
    <property type="match status" value="1"/>
</dbReference>
<organism evidence="2 3">
    <name type="scientific">Flagellimonas eckloniae</name>
    <dbReference type="NCBI Taxonomy" id="346185"/>
    <lineage>
        <taxon>Bacteria</taxon>
        <taxon>Pseudomonadati</taxon>
        <taxon>Bacteroidota</taxon>
        <taxon>Flavobacteriia</taxon>
        <taxon>Flavobacteriales</taxon>
        <taxon>Flavobacteriaceae</taxon>
        <taxon>Flagellimonas</taxon>
    </lineage>
</organism>
<dbReference type="PATRIC" id="fig|1547436.3.peg.3142"/>
<evidence type="ECO:0000313" key="2">
    <source>
        <dbReference type="EMBL" id="KQC31792.1"/>
    </source>
</evidence>
<protein>
    <recommendedName>
        <fullName evidence="1">Sulfatase-modifying factor enzyme-like domain-containing protein</fullName>
    </recommendedName>
</protein>
<dbReference type="InterPro" id="IPR005532">
    <property type="entry name" value="SUMF_dom"/>
</dbReference>
<gene>
    <name evidence="2" type="ORF">AAY42_15230</name>
</gene>
<feature type="domain" description="Sulfatase-modifying factor enzyme-like" evidence="1">
    <location>
        <begin position="26"/>
        <end position="264"/>
    </location>
</feature>
<dbReference type="PANTHER" id="PTHR23150:SF19">
    <property type="entry name" value="FORMYLGLYCINE-GENERATING ENZYME"/>
    <property type="match status" value="1"/>
</dbReference>
<dbReference type="Pfam" id="PF03781">
    <property type="entry name" value="FGE-sulfatase"/>
    <property type="match status" value="1"/>
</dbReference>
<dbReference type="PANTHER" id="PTHR23150">
    <property type="entry name" value="SULFATASE MODIFYING FACTOR 1, 2"/>
    <property type="match status" value="1"/>
</dbReference>
<accession>A0A0Q1HEC3</accession>
<dbReference type="STRING" id="346185.AAY42_15230"/>
<evidence type="ECO:0000259" key="1">
    <source>
        <dbReference type="Pfam" id="PF03781"/>
    </source>
</evidence>
<sequence>MCFNAIAQKSFEPYAQKISGTDIHISMVPIQGGNFTMGSTESEIGRSLDEGPTHNVEVAPFWMAQFEVTWDLYNLFIDREIDRHRDTNNLGNEVLLAVDAVSGATIPYIDMDHGMGIEGFPAINMTQLAASKFCEWLSAMTGNFYRLPTEAEWEYACRAGTQTAYSFGNDPMALEDYAWSKKNSDSTSHKVGLKKPNPWGLYDMHGNVAEWTLDQYEEKAYFNRKQHPVSNPFIKPIKTYPRSLRGGSWIDQAKQLRSASRKPSTKKWKLRDPQIPKSKWWHTDAPFIGFRIVRPYKTPTAEEQQIYWKEKHTN</sequence>
<evidence type="ECO:0000313" key="3">
    <source>
        <dbReference type="Proteomes" id="UP000050827"/>
    </source>
</evidence>
<dbReference type="EMBL" id="LCTZ01000002">
    <property type="protein sequence ID" value="KQC31792.1"/>
    <property type="molecule type" value="Genomic_DNA"/>
</dbReference>
<dbReference type="Proteomes" id="UP000050827">
    <property type="component" value="Unassembled WGS sequence"/>
</dbReference>
<dbReference type="GO" id="GO:0120147">
    <property type="term" value="F:formylglycine-generating oxidase activity"/>
    <property type="evidence" value="ECO:0007669"/>
    <property type="project" value="TreeGrafter"/>
</dbReference>
<name>A0A0Q1HEC3_9FLAO</name>
<dbReference type="InterPro" id="IPR016187">
    <property type="entry name" value="CTDL_fold"/>
</dbReference>